<feature type="compositionally biased region" description="Basic and acidic residues" evidence="7">
    <location>
        <begin position="564"/>
        <end position="580"/>
    </location>
</feature>
<dbReference type="InterPro" id="IPR013087">
    <property type="entry name" value="Znf_C2H2_type"/>
</dbReference>
<keyword evidence="6" id="KW-0479">Metal-binding</keyword>
<feature type="compositionally biased region" description="Low complexity" evidence="7">
    <location>
        <begin position="1011"/>
        <end position="1024"/>
    </location>
</feature>
<protein>
    <recommendedName>
        <fullName evidence="5">18S rRNA factor 2</fullName>
    </recommendedName>
</protein>
<dbReference type="InterPro" id="IPR012677">
    <property type="entry name" value="Nucleotide-bd_a/b_plait_sf"/>
</dbReference>
<dbReference type="GO" id="GO:0031047">
    <property type="term" value="P:regulatory ncRNA-mediated gene silencing"/>
    <property type="evidence" value="ECO:0007669"/>
    <property type="project" value="UniProtKB-ARBA"/>
</dbReference>
<evidence type="ECO:0000313" key="10">
    <source>
        <dbReference type="Proteomes" id="UP000030108"/>
    </source>
</evidence>
<feature type="compositionally biased region" description="Acidic residues" evidence="7">
    <location>
        <begin position="582"/>
        <end position="593"/>
    </location>
</feature>
<feature type="compositionally biased region" description="Pro residues" evidence="7">
    <location>
        <begin position="1062"/>
        <end position="1072"/>
    </location>
</feature>
<evidence type="ECO:0000256" key="5">
    <source>
        <dbReference type="ARBA" id="ARBA00032634"/>
    </source>
</evidence>
<dbReference type="PANTHER" id="PTHR13165:SF0">
    <property type="entry name" value="SERRATE RNA EFFECTOR MOLECULE HOMOLOG"/>
    <property type="match status" value="1"/>
</dbReference>
<evidence type="ECO:0000313" key="9">
    <source>
        <dbReference type="EMBL" id="EUC66578.1"/>
    </source>
</evidence>
<dbReference type="Proteomes" id="UP000030108">
    <property type="component" value="Unassembled WGS sequence"/>
</dbReference>
<feature type="region of interest" description="Disordered" evidence="7">
    <location>
        <begin position="1011"/>
        <end position="1102"/>
    </location>
</feature>
<sequence>MGRKEKQALLNQAEDAVEHADYVEGSSKDYDDSGSESGDESQEAIELSGEEDSEEYASENEGDHGLEKTVRPLSGEALAKFEKAQQKAGIIYISRIPPGMRPAKVKHLMSNYGKVGRVFLQQEDPKRAYLRKKHTATKKVHYTEGWVEFESKHVARSVAEMLNAQPIGGKKGTRWRDDIWTMKYLPKFKWNMLTEQVAQEAAAHTARLRVELSQSKAEQRDYLRNVELARVLEKRAQRKRKSDSNEAETTRTTSKVIEDHVPPKIKKARIQSANPEVRRASGETLNNVLSSVRGPERVVSHSPQPPRMSSWPPPGYVPPGSAPGSRSPTDANVPMKYPPGPDYYPNDGWGSRDREFERDRDGWGRDRDLHEYERRRPDWENRRAQGRTRSRSPSGDDGRLKRRRSVSPSNDRDRYDPRPRFDEHGTSPGRGRGPLDPYSVDIPVSFRAFCEWYRYHNPEAAQEEEKVKREASEAGKELDKAADPMRAYFDAYKRKMLLKQNNMLFNAHKSQVWFIERYDPATEHVTLRDRIKAEGRKGRTARFVQELEEGKYDPVMEDPTTATTEDKPEGSPRAEGRAESTNELDFDIENDDEGNSKPTADVTENGKAKEGPQGGRDVECSMETEGNQVMIRTLPPDIGRVKLEQALNTIPGFVYVTFGEPTFKKNFYRAAWIRFADDADMDQVMNSLSELKIDNFKLHTTRIVRPFTGRARITPSAACHPQRLTKDLARAKQLAHIYEEESRVLNRVQDVSETANGETDDESSLGSGCEHVERRFEKLVAELEEKEGGSDGPNFAAKSLGVQLDLYLAYLRTAFNCCYYCAARADFPEELQRRCLKHTRPNVIVPASDPLSDERWLEWLDHKIAVLAEPDKVDPAEYGAKNYDDELSRCVEEHIKQEEEGKFRCKTCTKLFKATSFVEKHIANKHPELTQELDTIPFFNNFALDPHHIQIPKLPPGPDPRAPPLPRMTYPMGDPRHMYPMGGPPPYGYRPPSPPGYRGYPPPFDPYYAGYGPPQAYGRPRSPMRGGGPRLSDRVGEYAPPDPMLAGLPPRPAPAQGLDMPAGPPGRPLPPPDAREDPRASAGRKSYHDMDGVAEGDVELMY</sequence>
<proteinExistence type="inferred from homology"/>
<comment type="caution">
    <text evidence="9">The sequence shown here is derived from an EMBL/GenBank/DDBJ whole genome shotgun (WGS) entry which is preliminary data.</text>
</comment>
<feature type="compositionally biased region" description="Basic and acidic residues" evidence="7">
    <location>
        <begin position="410"/>
        <end position="425"/>
    </location>
</feature>
<dbReference type="PROSITE" id="PS50157">
    <property type="entry name" value="ZINC_FINGER_C2H2_2"/>
    <property type="match status" value="1"/>
</dbReference>
<dbReference type="PANTHER" id="PTHR13165">
    <property type="entry name" value="ARSENITE-RESISTANCE PROTEIN 2"/>
    <property type="match status" value="1"/>
</dbReference>
<evidence type="ECO:0000256" key="6">
    <source>
        <dbReference type="PROSITE-ProRule" id="PRU00042"/>
    </source>
</evidence>
<evidence type="ECO:0000259" key="8">
    <source>
        <dbReference type="PROSITE" id="PS50157"/>
    </source>
</evidence>
<evidence type="ECO:0000256" key="4">
    <source>
        <dbReference type="ARBA" id="ARBA00023242"/>
    </source>
</evidence>
<evidence type="ECO:0000256" key="7">
    <source>
        <dbReference type="SAM" id="MobiDB-lite"/>
    </source>
</evidence>
<dbReference type="Gene3D" id="3.30.70.330">
    <property type="match status" value="1"/>
</dbReference>
<feature type="compositionally biased region" description="Acidic residues" evidence="7">
    <location>
        <begin position="1092"/>
        <end position="1102"/>
    </location>
</feature>
<reference evidence="10" key="1">
    <citation type="journal article" date="2014" name="Genome Announc.">
        <title>Draft genome sequence of the plant-pathogenic soil fungus Rhizoctonia solani anastomosis group 3 strain Rhs1AP.</title>
        <authorList>
            <person name="Cubeta M.A."/>
            <person name="Thomas E."/>
            <person name="Dean R.A."/>
            <person name="Jabaji S."/>
            <person name="Neate S.M."/>
            <person name="Tavantzis S."/>
            <person name="Toda T."/>
            <person name="Vilgalys R."/>
            <person name="Bharathan N."/>
            <person name="Fedorova-Abrams N."/>
            <person name="Pakala S.B."/>
            <person name="Pakala S.M."/>
            <person name="Zafar N."/>
            <person name="Joardar V."/>
            <person name="Losada L."/>
            <person name="Nierman W.C."/>
        </authorList>
    </citation>
    <scope>NUCLEOTIDE SEQUENCE [LARGE SCALE GENOMIC DNA]</scope>
    <source>
        <strain evidence="10">AG-3</strain>
    </source>
</reference>
<comment type="similarity">
    <text evidence="3">Belongs to the ESF2/ABP1 family.</text>
</comment>
<name>X8JU67_9AGAM</name>
<dbReference type="InterPro" id="IPR035979">
    <property type="entry name" value="RBD_domain_sf"/>
</dbReference>
<feature type="region of interest" description="Disordered" evidence="7">
    <location>
        <begin position="235"/>
        <end position="437"/>
    </location>
</feature>
<feature type="compositionally biased region" description="Pro residues" evidence="7">
    <location>
        <begin position="303"/>
        <end position="321"/>
    </location>
</feature>
<dbReference type="InterPro" id="IPR034353">
    <property type="entry name" value="ABT1/ESF2_RRM"/>
</dbReference>
<feature type="compositionally biased region" description="Acidic residues" evidence="7">
    <location>
        <begin position="32"/>
        <end position="60"/>
    </location>
</feature>
<keyword evidence="4" id="KW-0539">Nucleus</keyword>
<evidence type="ECO:0000256" key="2">
    <source>
        <dbReference type="ARBA" id="ARBA00005407"/>
    </source>
</evidence>
<feature type="region of interest" description="Disordered" evidence="7">
    <location>
        <begin position="542"/>
        <end position="619"/>
    </location>
</feature>
<organism evidence="9 10">
    <name type="scientific">Rhizoctonia solani AG-3 Rhs1AP</name>
    <dbReference type="NCBI Taxonomy" id="1086054"/>
    <lineage>
        <taxon>Eukaryota</taxon>
        <taxon>Fungi</taxon>
        <taxon>Dikarya</taxon>
        <taxon>Basidiomycota</taxon>
        <taxon>Agaricomycotina</taxon>
        <taxon>Agaricomycetes</taxon>
        <taxon>Cantharellales</taxon>
        <taxon>Ceratobasidiaceae</taxon>
        <taxon>Rhizoctonia</taxon>
    </lineage>
</organism>
<dbReference type="OrthoDB" id="342064at2759"/>
<dbReference type="InterPro" id="IPR007042">
    <property type="entry name" value="SERRATE/Ars2_C"/>
</dbReference>
<dbReference type="GO" id="GO:0016070">
    <property type="term" value="P:RNA metabolic process"/>
    <property type="evidence" value="ECO:0007669"/>
    <property type="project" value="UniProtKB-ARBA"/>
</dbReference>
<feature type="compositionally biased region" description="Basic and acidic residues" evidence="7">
    <location>
        <begin position="16"/>
        <end position="31"/>
    </location>
</feature>
<evidence type="ECO:0000256" key="3">
    <source>
        <dbReference type="ARBA" id="ARBA00005819"/>
    </source>
</evidence>
<dbReference type="Pfam" id="PF12066">
    <property type="entry name" value="SERRATE_Ars2_N"/>
    <property type="match status" value="1"/>
</dbReference>
<dbReference type="GO" id="GO:0008270">
    <property type="term" value="F:zinc ion binding"/>
    <property type="evidence" value="ECO:0007669"/>
    <property type="project" value="UniProtKB-KW"/>
</dbReference>
<gene>
    <name evidence="9" type="ORF">RSOL_478090</name>
</gene>
<evidence type="ECO:0000256" key="1">
    <source>
        <dbReference type="ARBA" id="ARBA00004604"/>
    </source>
</evidence>
<keyword evidence="6" id="KW-0862">Zinc</keyword>
<dbReference type="PROSITE" id="PS00028">
    <property type="entry name" value="ZINC_FINGER_C2H2_1"/>
    <property type="match status" value="1"/>
</dbReference>
<dbReference type="GO" id="GO:0003676">
    <property type="term" value="F:nucleic acid binding"/>
    <property type="evidence" value="ECO:0007669"/>
    <property type="project" value="InterPro"/>
</dbReference>
<comment type="subcellular location">
    <subcellularLocation>
        <location evidence="1">Nucleus</location>
        <location evidence="1">Nucleolus</location>
    </subcellularLocation>
</comment>
<dbReference type="CDD" id="cd12263">
    <property type="entry name" value="RRM_ABT1_like"/>
    <property type="match status" value="1"/>
</dbReference>
<dbReference type="InterPro" id="IPR039727">
    <property type="entry name" value="SE/Ars2"/>
</dbReference>
<feature type="region of interest" description="Disordered" evidence="7">
    <location>
        <begin position="1"/>
        <end position="67"/>
    </location>
</feature>
<keyword evidence="6" id="KW-0863">Zinc-finger</keyword>
<dbReference type="AlphaFoldDB" id="X8JU67"/>
<dbReference type="Pfam" id="PF04959">
    <property type="entry name" value="ARS2"/>
    <property type="match status" value="1"/>
</dbReference>
<comment type="similarity">
    <text evidence="2">Belongs to the ARS2 family.</text>
</comment>
<dbReference type="InterPro" id="IPR021933">
    <property type="entry name" value="SERRATE/Ars2_N"/>
</dbReference>
<feature type="domain" description="C2H2-type" evidence="8">
    <location>
        <begin position="903"/>
        <end position="926"/>
    </location>
</feature>
<dbReference type="GO" id="GO:0005730">
    <property type="term" value="C:nucleolus"/>
    <property type="evidence" value="ECO:0007669"/>
    <property type="project" value="UniProtKB-SubCell"/>
</dbReference>
<dbReference type="SUPFAM" id="SSF54928">
    <property type="entry name" value="RNA-binding domain, RBD"/>
    <property type="match status" value="1"/>
</dbReference>
<feature type="compositionally biased region" description="Basic and acidic residues" evidence="7">
    <location>
        <begin position="350"/>
        <end position="383"/>
    </location>
</feature>
<dbReference type="GO" id="GO:0016604">
    <property type="term" value="C:nuclear body"/>
    <property type="evidence" value="ECO:0007669"/>
    <property type="project" value="TreeGrafter"/>
</dbReference>
<dbReference type="EMBL" id="JATN01000309">
    <property type="protein sequence ID" value="EUC66578.1"/>
    <property type="molecule type" value="Genomic_DNA"/>
</dbReference>
<accession>X8JU67</accession>